<evidence type="ECO:0000256" key="5">
    <source>
        <dbReference type="ARBA" id="ARBA00023136"/>
    </source>
</evidence>
<reference evidence="14 15" key="1">
    <citation type="journal article" date="2009" name="Nature">
        <title>Evolution of pathogenicity and sexual reproduction in eight Candida genomes.</title>
        <authorList>
            <person name="Butler G."/>
            <person name="Rasmussen M.D."/>
            <person name="Lin M.F."/>
            <person name="Santos M.A."/>
            <person name="Sakthikumar S."/>
            <person name="Munro C.A."/>
            <person name="Rheinbay E."/>
            <person name="Grabherr M."/>
            <person name="Forche A."/>
            <person name="Reedy J.L."/>
            <person name="Agrafioti I."/>
            <person name="Arnaud M.B."/>
            <person name="Bates S."/>
            <person name="Brown A.J."/>
            <person name="Brunke S."/>
            <person name="Costanzo M.C."/>
            <person name="Fitzpatrick D.A."/>
            <person name="de Groot P.W."/>
            <person name="Harris D."/>
            <person name="Hoyer L.L."/>
            <person name="Hube B."/>
            <person name="Klis F.M."/>
            <person name="Kodira C."/>
            <person name="Lennard N."/>
            <person name="Logue M.E."/>
            <person name="Martin R."/>
            <person name="Neiman A.M."/>
            <person name="Nikolaou E."/>
            <person name="Quail M.A."/>
            <person name="Quinn J."/>
            <person name="Santos M.C."/>
            <person name="Schmitzberger F.F."/>
            <person name="Sherlock G."/>
            <person name="Shah P."/>
            <person name="Silverstein K.A."/>
            <person name="Skrzypek M.S."/>
            <person name="Soll D."/>
            <person name="Staggs R."/>
            <person name="Stansfield I."/>
            <person name="Stumpf M.P."/>
            <person name="Sudbery P.E."/>
            <person name="Srikantha T."/>
            <person name="Zeng Q."/>
            <person name="Berman J."/>
            <person name="Berriman M."/>
            <person name="Heitman J."/>
            <person name="Gow N.A."/>
            <person name="Lorenz M.C."/>
            <person name="Birren B.W."/>
            <person name="Kellis M."/>
            <person name="Cuomo C.A."/>
        </authorList>
    </citation>
    <scope>NUCLEOTIDE SEQUENCE [LARGE SCALE GENOMIC DNA]</scope>
    <source>
        <strain evidence="15">ATCC MYA-3404 / T1</strain>
    </source>
</reference>
<comment type="similarity">
    <text evidence="9">Belongs to the DHHC palmitoyltransferase family. ERF2/ZDHHC9 subfamily.</text>
</comment>
<dbReference type="VEuPathDB" id="FungiDB:CTRG_04770"/>
<feature type="compositionally biased region" description="Polar residues" evidence="12">
    <location>
        <begin position="66"/>
        <end position="78"/>
    </location>
</feature>
<dbReference type="Pfam" id="PF01529">
    <property type="entry name" value="DHHC"/>
    <property type="match status" value="1"/>
</dbReference>
<feature type="region of interest" description="Disordered" evidence="12">
    <location>
        <begin position="66"/>
        <end position="99"/>
    </location>
</feature>
<feature type="compositionally biased region" description="Basic and acidic residues" evidence="12">
    <location>
        <begin position="81"/>
        <end position="95"/>
    </location>
</feature>
<accession>C5MFC7</accession>
<dbReference type="PROSITE" id="PS50216">
    <property type="entry name" value="DHHC"/>
    <property type="match status" value="1"/>
</dbReference>
<dbReference type="OrthoDB" id="9909019at2759"/>
<dbReference type="EC" id="2.3.1.225" evidence="11"/>
<dbReference type="AlphaFoldDB" id="C5MFC7"/>
<dbReference type="GeneID" id="8298123"/>
<keyword evidence="6" id="KW-0564">Palmitate</keyword>
<feature type="domain" description="Palmitoyltransferase DHHC" evidence="13">
    <location>
        <begin position="266"/>
        <end position="403"/>
    </location>
</feature>
<dbReference type="RefSeq" id="XP_002550472.1">
    <property type="nucleotide sequence ID" value="XM_002550426.1"/>
</dbReference>
<evidence type="ECO:0000256" key="10">
    <source>
        <dbReference type="ARBA" id="ARBA00048048"/>
    </source>
</evidence>
<dbReference type="PANTHER" id="PTHR22883">
    <property type="entry name" value="ZINC FINGER DHHC DOMAIN CONTAINING PROTEIN"/>
    <property type="match status" value="1"/>
</dbReference>
<keyword evidence="2 11" id="KW-0808">Transferase</keyword>
<dbReference type="GO" id="GO:0019706">
    <property type="term" value="F:protein-cysteine S-palmitoyltransferase activity"/>
    <property type="evidence" value="ECO:0007669"/>
    <property type="project" value="UniProtKB-EC"/>
</dbReference>
<keyword evidence="15" id="KW-1185">Reference proteome</keyword>
<feature type="transmembrane region" description="Helical" evidence="11">
    <location>
        <begin position="158"/>
        <end position="176"/>
    </location>
</feature>
<evidence type="ECO:0000256" key="12">
    <source>
        <dbReference type="SAM" id="MobiDB-lite"/>
    </source>
</evidence>
<evidence type="ECO:0000313" key="15">
    <source>
        <dbReference type="Proteomes" id="UP000002037"/>
    </source>
</evidence>
<dbReference type="HOGENOM" id="CLU_047581_1_0_1"/>
<keyword evidence="4 11" id="KW-1133">Transmembrane helix</keyword>
<sequence>MHNQLQIIINNQTRDYQQEFYMSIPPSRSSVDDVTTKYELSSLDDSTFNRPSSQFTRSLALKKISPSLSPQYEDQQSNTHHRQEGRYNNDSDSNHRSRKSRRVSILHKFITNWLIMDPNLLDHNDDKPLRKNYQKSENSKYVFFLGGRLHTIKSKNPTSIITFMLIIIPGVLFIIFEASWHWNNISPAITMIFIYLWMINISLFLKLATGDSGRLPKNIHIPKKLTKVQQQSQGHIDHWEIDDPPSEYFNTLTLPYGKKDQLGIQVKYCTTCHVWRPSRTSHCGICNICVLNHDHHCIFLNNCIGQRNYKYFLWFLLITVVNCFYLLIVSVIQLCFYRIYHHYHNHNHQETSIHNMRQSVQHHPVGLLIVIYSILGIVYPLLLLLFHGLLTSQNITTREYLNYVYKQKNGDFVNVYQRSFFRNLYINWLGKSSGVGLTFPLDIYKDGDLRYQTIDPLKAFE</sequence>
<evidence type="ECO:0000256" key="6">
    <source>
        <dbReference type="ARBA" id="ARBA00023139"/>
    </source>
</evidence>
<dbReference type="eggNOG" id="KOG1311">
    <property type="taxonomic scope" value="Eukaryota"/>
</dbReference>
<organism evidence="14 15">
    <name type="scientific">Candida tropicalis (strain ATCC MYA-3404 / T1)</name>
    <name type="common">Yeast</name>
    <dbReference type="NCBI Taxonomy" id="294747"/>
    <lineage>
        <taxon>Eukaryota</taxon>
        <taxon>Fungi</taxon>
        <taxon>Dikarya</taxon>
        <taxon>Ascomycota</taxon>
        <taxon>Saccharomycotina</taxon>
        <taxon>Pichiomycetes</taxon>
        <taxon>Debaryomycetaceae</taxon>
        <taxon>Candida/Lodderomyces clade</taxon>
        <taxon>Candida</taxon>
    </lineage>
</organism>
<keyword evidence="7" id="KW-0449">Lipoprotein</keyword>
<evidence type="ECO:0000259" key="13">
    <source>
        <dbReference type="Pfam" id="PF01529"/>
    </source>
</evidence>
<dbReference type="InterPro" id="IPR039859">
    <property type="entry name" value="PFA4/ZDH16/20/ERF2-like"/>
</dbReference>
<feature type="transmembrane region" description="Helical" evidence="11">
    <location>
        <begin position="365"/>
        <end position="390"/>
    </location>
</feature>
<evidence type="ECO:0000313" key="14">
    <source>
        <dbReference type="EMBL" id="EER31987.1"/>
    </source>
</evidence>
<evidence type="ECO:0000256" key="7">
    <source>
        <dbReference type="ARBA" id="ARBA00023288"/>
    </source>
</evidence>
<dbReference type="EMBL" id="GG692400">
    <property type="protein sequence ID" value="EER31987.1"/>
    <property type="molecule type" value="Genomic_DNA"/>
</dbReference>
<feature type="transmembrane region" description="Helical" evidence="11">
    <location>
        <begin position="311"/>
        <end position="340"/>
    </location>
</feature>
<keyword evidence="3 11" id="KW-0812">Transmembrane</keyword>
<feature type="transmembrane region" description="Helical" evidence="11">
    <location>
        <begin position="188"/>
        <end position="208"/>
    </location>
</feature>
<evidence type="ECO:0000256" key="3">
    <source>
        <dbReference type="ARBA" id="ARBA00022692"/>
    </source>
</evidence>
<dbReference type="InterPro" id="IPR001594">
    <property type="entry name" value="Palmitoyltrfase_DHHC"/>
</dbReference>
<evidence type="ECO:0000256" key="9">
    <source>
        <dbReference type="ARBA" id="ARBA00023463"/>
    </source>
</evidence>
<comment type="subcellular location">
    <subcellularLocation>
        <location evidence="1">Endoplasmic reticulum membrane</location>
        <topology evidence="1">Multi-pass membrane protein</topology>
    </subcellularLocation>
</comment>
<gene>
    <name evidence="14" type="ORF">CTRG_04770</name>
</gene>
<name>C5MFC7_CANTT</name>
<dbReference type="Proteomes" id="UP000002037">
    <property type="component" value="Unassembled WGS sequence"/>
</dbReference>
<comment type="catalytic activity">
    <reaction evidence="10 11">
        <text>L-cysteinyl-[protein] + hexadecanoyl-CoA = S-hexadecanoyl-L-cysteinyl-[protein] + CoA</text>
        <dbReference type="Rhea" id="RHEA:36683"/>
        <dbReference type="Rhea" id="RHEA-COMP:10131"/>
        <dbReference type="Rhea" id="RHEA-COMP:11032"/>
        <dbReference type="ChEBI" id="CHEBI:29950"/>
        <dbReference type="ChEBI" id="CHEBI:57287"/>
        <dbReference type="ChEBI" id="CHEBI:57379"/>
        <dbReference type="ChEBI" id="CHEBI:74151"/>
        <dbReference type="EC" id="2.3.1.225"/>
    </reaction>
</comment>
<proteinExistence type="inferred from homology"/>
<dbReference type="GO" id="GO:0005794">
    <property type="term" value="C:Golgi apparatus"/>
    <property type="evidence" value="ECO:0007669"/>
    <property type="project" value="TreeGrafter"/>
</dbReference>
<evidence type="ECO:0000256" key="8">
    <source>
        <dbReference type="ARBA" id="ARBA00023315"/>
    </source>
</evidence>
<dbReference type="PANTHER" id="PTHR22883:SF43">
    <property type="entry name" value="PALMITOYLTRANSFERASE APP"/>
    <property type="match status" value="1"/>
</dbReference>
<dbReference type="GO" id="GO:0005789">
    <property type="term" value="C:endoplasmic reticulum membrane"/>
    <property type="evidence" value="ECO:0007669"/>
    <property type="project" value="UniProtKB-SubCell"/>
</dbReference>
<evidence type="ECO:0000256" key="11">
    <source>
        <dbReference type="RuleBase" id="RU079119"/>
    </source>
</evidence>
<dbReference type="KEGG" id="ctp:CTRG_04770"/>
<evidence type="ECO:0000256" key="4">
    <source>
        <dbReference type="ARBA" id="ARBA00022989"/>
    </source>
</evidence>
<keyword evidence="5 11" id="KW-0472">Membrane</keyword>
<keyword evidence="8 11" id="KW-0012">Acyltransferase</keyword>
<comment type="domain">
    <text evidence="11">The DHHC domain is required for palmitoyltransferase activity.</text>
</comment>
<evidence type="ECO:0000256" key="1">
    <source>
        <dbReference type="ARBA" id="ARBA00004477"/>
    </source>
</evidence>
<evidence type="ECO:0000256" key="2">
    <source>
        <dbReference type="ARBA" id="ARBA00022679"/>
    </source>
</evidence>
<protein>
    <recommendedName>
        <fullName evidence="11">Palmitoyltransferase</fullName>
        <ecNumber evidence="11">2.3.1.225</ecNumber>
    </recommendedName>
</protein>
<dbReference type="GO" id="GO:0006612">
    <property type="term" value="P:protein targeting to membrane"/>
    <property type="evidence" value="ECO:0007669"/>
    <property type="project" value="TreeGrafter"/>
</dbReference>